<reference evidence="2 3" key="1">
    <citation type="journal article" date="2015" name="PLoS ONE">
        <title>Genome Sequence of Bacillus endophyticus and Analysis of Its Companion Mechanism in the Ketogulonigenium vulgare-Bacillus Strain Consortium.</title>
        <authorList>
            <person name="Jia N."/>
            <person name="Du J."/>
            <person name="Ding M.Z."/>
            <person name="Gao F."/>
            <person name="Yuan Y.J."/>
        </authorList>
    </citation>
    <scope>NUCLEOTIDE SEQUENCE [LARGE SCALE GENOMIC DNA]</scope>
    <source>
        <strain evidence="2 3">Hbe603</strain>
    </source>
</reference>
<keyword evidence="3" id="KW-1185">Reference proteome</keyword>
<keyword evidence="1" id="KW-1133">Transmembrane helix</keyword>
<dbReference type="PATRIC" id="fig|135735.6.peg.1288"/>
<feature type="transmembrane region" description="Helical" evidence="1">
    <location>
        <begin position="204"/>
        <end position="225"/>
    </location>
</feature>
<dbReference type="OrthoDB" id="8613028at2"/>
<dbReference type="RefSeq" id="WP_046216806.1">
    <property type="nucleotide sequence ID" value="NZ_CP011974.1"/>
</dbReference>
<dbReference type="EMBL" id="CP011974">
    <property type="protein sequence ID" value="AKO91770.1"/>
    <property type="molecule type" value="Genomic_DNA"/>
</dbReference>
<accession>A0A0H4KDS7</accession>
<feature type="transmembrane region" description="Helical" evidence="1">
    <location>
        <begin position="20"/>
        <end position="39"/>
    </location>
</feature>
<name>A0A0H4KDS7_9BACI</name>
<dbReference type="PANTHER" id="PTHR37305:SF1">
    <property type="entry name" value="MEMBRANE PROTEIN"/>
    <property type="match status" value="1"/>
</dbReference>
<keyword evidence="1" id="KW-0472">Membrane</keyword>
<reference evidence="3" key="2">
    <citation type="submission" date="2015-06" db="EMBL/GenBank/DDBJ databases">
        <title>Genome Sequence of Bacillus endophyticus and Analysis of its Companion Mechanism in the Ketogulonigenium vulgare-Bacillus strain Consortium.</title>
        <authorList>
            <person name="Jia N."/>
            <person name="Du J."/>
            <person name="Ding M.-Z."/>
            <person name="Gao F."/>
            <person name="Yuan Y.-J."/>
        </authorList>
    </citation>
    <scope>NUCLEOTIDE SEQUENCE [LARGE SCALE GENOMIC DNA]</scope>
    <source>
        <strain evidence="3">Hbe603</strain>
    </source>
</reference>
<dbReference type="KEGG" id="beo:BEH_06420"/>
<protein>
    <recommendedName>
        <fullName evidence="4">ABC-2 type transport system permease protein</fullName>
    </recommendedName>
</protein>
<gene>
    <name evidence="2" type="ORF">BEH_06420</name>
</gene>
<dbReference type="GO" id="GO:0005886">
    <property type="term" value="C:plasma membrane"/>
    <property type="evidence" value="ECO:0007669"/>
    <property type="project" value="UniProtKB-SubCell"/>
</dbReference>
<evidence type="ECO:0000256" key="1">
    <source>
        <dbReference type="SAM" id="Phobius"/>
    </source>
</evidence>
<dbReference type="Pfam" id="PF12679">
    <property type="entry name" value="ABC2_membrane_2"/>
    <property type="match status" value="1"/>
</dbReference>
<sequence length="305" mass="33871">MMSLVQNEWMKIFRRRGTLVMLILTVVAAIGIAIISQQTTDFLAGDDWKQTVQDEIKDDQKTLNDSKASDAEKQMAQENIATNQLALDNNVNPYGYTLPEFLNDSTFLISFVALFMVVIAATTVSSEFSFGSIKLLMIRPFKRYKILTSKLIAIFLTSLVFLAVLLASCFLIGIILFGFETSATILDMSSASGIKEVAIDGDFFLSYLYGIMNIMLVAILAFALATVFKANAIAVGISIFLMLSSNAINFFLQSKFDWAKYLFFANTSLVNAEDVSFTFIVQIVHIAVFLFAAYFGFSKRDITNG</sequence>
<evidence type="ECO:0000313" key="3">
    <source>
        <dbReference type="Proteomes" id="UP000036202"/>
    </source>
</evidence>
<feature type="transmembrane region" description="Helical" evidence="1">
    <location>
        <begin position="232"/>
        <end position="252"/>
    </location>
</feature>
<evidence type="ECO:0000313" key="2">
    <source>
        <dbReference type="EMBL" id="AKO91770.1"/>
    </source>
</evidence>
<feature type="transmembrane region" description="Helical" evidence="1">
    <location>
        <begin position="277"/>
        <end position="297"/>
    </location>
</feature>
<feature type="transmembrane region" description="Helical" evidence="1">
    <location>
        <begin position="107"/>
        <end position="130"/>
    </location>
</feature>
<keyword evidence="1" id="KW-0812">Transmembrane</keyword>
<proteinExistence type="predicted"/>
<dbReference type="GO" id="GO:0140359">
    <property type="term" value="F:ABC-type transporter activity"/>
    <property type="evidence" value="ECO:0007669"/>
    <property type="project" value="InterPro"/>
</dbReference>
<dbReference type="Proteomes" id="UP000036202">
    <property type="component" value="Chromosome"/>
</dbReference>
<organism evidence="2 3">
    <name type="scientific">Priestia filamentosa</name>
    <dbReference type="NCBI Taxonomy" id="1402861"/>
    <lineage>
        <taxon>Bacteria</taxon>
        <taxon>Bacillati</taxon>
        <taxon>Bacillota</taxon>
        <taxon>Bacilli</taxon>
        <taxon>Bacillales</taxon>
        <taxon>Bacillaceae</taxon>
        <taxon>Priestia</taxon>
    </lineage>
</organism>
<feature type="transmembrane region" description="Helical" evidence="1">
    <location>
        <begin position="151"/>
        <end position="179"/>
    </location>
</feature>
<evidence type="ECO:0008006" key="4">
    <source>
        <dbReference type="Google" id="ProtNLM"/>
    </source>
</evidence>
<dbReference type="PANTHER" id="PTHR37305">
    <property type="entry name" value="INTEGRAL MEMBRANE PROTEIN-RELATED"/>
    <property type="match status" value="1"/>
</dbReference>
<dbReference type="AlphaFoldDB" id="A0A0H4KDS7"/>